<name>A0AAW0G5K6_9APHY</name>
<sequence length="147" mass="15898">MTVNDTPGLPPAVDVVCESSISHELESQTSPPPLSLAKISPLPIETKSFPSSSKPHNMPSERPEERTSDSNVDTLSSPPPSFPSSNILPKPDLHTSVPECVDVSEEPSSTASVPIPITSDISSRHLRGLPARWRFQMTMMCSATRRP</sequence>
<dbReference type="AlphaFoldDB" id="A0AAW0G5K6"/>
<keyword evidence="3" id="KW-1185">Reference proteome</keyword>
<feature type="region of interest" description="Disordered" evidence="1">
    <location>
        <begin position="20"/>
        <end position="116"/>
    </location>
</feature>
<evidence type="ECO:0000313" key="3">
    <source>
        <dbReference type="Proteomes" id="UP001385951"/>
    </source>
</evidence>
<comment type="caution">
    <text evidence="2">The sequence shown here is derived from an EMBL/GenBank/DDBJ whole genome shotgun (WGS) entry which is preliminary data.</text>
</comment>
<gene>
    <name evidence="2" type="ORF">QCA50_008194</name>
</gene>
<reference evidence="2 3" key="1">
    <citation type="submission" date="2022-09" db="EMBL/GenBank/DDBJ databases">
        <authorList>
            <person name="Palmer J.M."/>
        </authorList>
    </citation>
    <scope>NUCLEOTIDE SEQUENCE [LARGE SCALE GENOMIC DNA]</scope>
    <source>
        <strain evidence="2 3">DSM 7382</strain>
    </source>
</reference>
<organism evidence="2 3">
    <name type="scientific">Cerrena zonata</name>
    <dbReference type="NCBI Taxonomy" id="2478898"/>
    <lineage>
        <taxon>Eukaryota</taxon>
        <taxon>Fungi</taxon>
        <taxon>Dikarya</taxon>
        <taxon>Basidiomycota</taxon>
        <taxon>Agaricomycotina</taxon>
        <taxon>Agaricomycetes</taxon>
        <taxon>Polyporales</taxon>
        <taxon>Cerrenaceae</taxon>
        <taxon>Cerrena</taxon>
    </lineage>
</organism>
<proteinExistence type="predicted"/>
<evidence type="ECO:0000313" key="2">
    <source>
        <dbReference type="EMBL" id="KAK7688656.1"/>
    </source>
</evidence>
<dbReference type="EMBL" id="JASBNA010000010">
    <property type="protein sequence ID" value="KAK7688656.1"/>
    <property type="molecule type" value="Genomic_DNA"/>
</dbReference>
<accession>A0AAW0G5K6</accession>
<protein>
    <submittedName>
        <fullName evidence="2">Uncharacterized protein</fullName>
    </submittedName>
</protein>
<dbReference type="Proteomes" id="UP001385951">
    <property type="component" value="Unassembled WGS sequence"/>
</dbReference>
<feature type="compositionally biased region" description="Basic and acidic residues" evidence="1">
    <location>
        <begin position="59"/>
        <end position="68"/>
    </location>
</feature>
<evidence type="ECO:0000256" key="1">
    <source>
        <dbReference type="SAM" id="MobiDB-lite"/>
    </source>
</evidence>